<proteinExistence type="predicted"/>
<protein>
    <submittedName>
        <fullName evidence="1">Uncharacterized protein</fullName>
    </submittedName>
</protein>
<accession>A0A0E9PY87</accession>
<reference evidence="1" key="2">
    <citation type="journal article" date="2015" name="Fish Shellfish Immunol.">
        <title>Early steps in the European eel (Anguilla anguilla)-Vibrio vulnificus interaction in the gills: Role of the RtxA13 toxin.</title>
        <authorList>
            <person name="Callol A."/>
            <person name="Pajuelo D."/>
            <person name="Ebbesson L."/>
            <person name="Teles M."/>
            <person name="MacKenzie S."/>
            <person name="Amaro C."/>
        </authorList>
    </citation>
    <scope>NUCLEOTIDE SEQUENCE</scope>
</reference>
<dbReference type="EMBL" id="GBXM01098976">
    <property type="protein sequence ID" value="JAH09601.1"/>
    <property type="molecule type" value="Transcribed_RNA"/>
</dbReference>
<sequence length="35" mass="4045">MKPRCRKKCLDMFGECLSCPGESTEQLPLVEQRKC</sequence>
<organism evidence="1">
    <name type="scientific">Anguilla anguilla</name>
    <name type="common">European freshwater eel</name>
    <name type="synonym">Muraena anguilla</name>
    <dbReference type="NCBI Taxonomy" id="7936"/>
    <lineage>
        <taxon>Eukaryota</taxon>
        <taxon>Metazoa</taxon>
        <taxon>Chordata</taxon>
        <taxon>Craniata</taxon>
        <taxon>Vertebrata</taxon>
        <taxon>Euteleostomi</taxon>
        <taxon>Actinopterygii</taxon>
        <taxon>Neopterygii</taxon>
        <taxon>Teleostei</taxon>
        <taxon>Anguilliformes</taxon>
        <taxon>Anguillidae</taxon>
        <taxon>Anguilla</taxon>
    </lineage>
</organism>
<name>A0A0E9PY87_ANGAN</name>
<dbReference type="AlphaFoldDB" id="A0A0E9PY87"/>
<reference evidence="1" key="1">
    <citation type="submission" date="2014-11" db="EMBL/GenBank/DDBJ databases">
        <authorList>
            <person name="Amaro Gonzalez C."/>
        </authorList>
    </citation>
    <scope>NUCLEOTIDE SEQUENCE</scope>
</reference>
<evidence type="ECO:0000313" key="1">
    <source>
        <dbReference type="EMBL" id="JAH09601.1"/>
    </source>
</evidence>